<feature type="region of interest" description="Disordered" evidence="1">
    <location>
        <begin position="1"/>
        <end position="26"/>
    </location>
</feature>
<dbReference type="RefSeq" id="WP_093784996.1">
    <property type="nucleotide sequence ID" value="NZ_FNIE01000006.1"/>
</dbReference>
<sequence length="566" mass="57616">MSGAGPLTGSAPTPLPPSAPAAPAAPAVGPPASVTATFVRLKVAVLRNGLRQSRGRTAGWVVGVVLVLLYALGSGAGMIALRGNEYAPAAAATTATVLGLGWTVMPLFFFGGDDTLDATRLAMLPLRPRPLIRALLVSSLIGVGPLFTVLLAAGATVAVAHGAAAAMTAVVAVALVLVTCVAVSRAVAAANTRLLTSRRGRDLAVLSGLFVAVGAQLMNLGLSSLSSHHGLHRVTSVTAVLRWIPPAAAVDAVRSVSGGSYAVAAAQLVLTLGAAALALVWWHRSLHRLMVSPDSSSLQAAPETARAKGGARRSPVVRLLPGQLVAGRAGTVLERQFRYAARDPRQRSSWATGLAVGLLLPLVAVVQHGSVYQCLWTAGLLGMQMFNQFGMDNSAFWTIAATITSRRDAELELRGRALMLGSVALPYVTVVTVATAVLLGKEGALPEVLGMAFAFLGALISTGSYASVRFPYAVSADNAFGAAAAPGNGSLVAANALGGSAASAALCLPVLGLDVALHVADAHGALWTVLPVGAVYGAVLAAAALRFTAPRFLDRLPEILTAVTRA</sequence>
<proteinExistence type="predicted"/>
<feature type="transmembrane region" description="Helical" evidence="2">
    <location>
        <begin position="203"/>
        <end position="222"/>
    </location>
</feature>
<evidence type="ECO:0000256" key="2">
    <source>
        <dbReference type="SAM" id="Phobius"/>
    </source>
</evidence>
<feature type="transmembrane region" description="Helical" evidence="2">
    <location>
        <begin position="525"/>
        <end position="545"/>
    </location>
</feature>
<feature type="transmembrane region" description="Helical" evidence="2">
    <location>
        <begin position="131"/>
        <end position="153"/>
    </location>
</feature>
<keyword evidence="2" id="KW-1133">Transmembrane helix</keyword>
<feature type="transmembrane region" description="Helical" evidence="2">
    <location>
        <begin position="57"/>
        <end position="80"/>
    </location>
</feature>
<gene>
    <name evidence="3" type="ORF">SAMN05216259_106207</name>
</gene>
<feature type="transmembrane region" description="Helical" evidence="2">
    <location>
        <begin position="451"/>
        <end position="470"/>
    </location>
</feature>
<keyword evidence="2" id="KW-0472">Membrane</keyword>
<evidence type="ECO:0000313" key="3">
    <source>
        <dbReference type="EMBL" id="SDN91254.1"/>
    </source>
</evidence>
<keyword evidence="4" id="KW-1185">Reference proteome</keyword>
<organism evidence="3 4">
    <name type="scientific">Actinacidiphila guanduensis</name>
    <dbReference type="NCBI Taxonomy" id="310781"/>
    <lineage>
        <taxon>Bacteria</taxon>
        <taxon>Bacillati</taxon>
        <taxon>Actinomycetota</taxon>
        <taxon>Actinomycetes</taxon>
        <taxon>Kitasatosporales</taxon>
        <taxon>Streptomycetaceae</taxon>
        <taxon>Actinacidiphila</taxon>
    </lineage>
</organism>
<feature type="transmembrane region" description="Helical" evidence="2">
    <location>
        <begin position="348"/>
        <end position="366"/>
    </location>
</feature>
<feature type="transmembrane region" description="Helical" evidence="2">
    <location>
        <begin position="86"/>
        <end position="110"/>
    </location>
</feature>
<dbReference type="STRING" id="310781.SAMN05216259_106207"/>
<feature type="compositionally biased region" description="Low complexity" evidence="1">
    <location>
        <begin position="1"/>
        <end position="12"/>
    </location>
</feature>
<evidence type="ECO:0000256" key="1">
    <source>
        <dbReference type="SAM" id="MobiDB-lite"/>
    </source>
</evidence>
<feature type="transmembrane region" description="Helical" evidence="2">
    <location>
        <begin position="386"/>
        <end position="405"/>
    </location>
</feature>
<dbReference type="AlphaFoldDB" id="A0A1H0F9C1"/>
<dbReference type="OrthoDB" id="4334618at2"/>
<dbReference type="EMBL" id="FNIE01000006">
    <property type="protein sequence ID" value="SDN91254.1"/>
    <property type="molecule type" value="Genomic_DNA"/>
</dbReference>
<feature type="transmembrane region" description="Helical" evidence="2">
    <location>
        <begin position="159"/>
        <end position="183"/>
    </location>
</feature>
<name>A0A1H0F9C1_9ACTN</name>
<feature type="transmembrane region" description="Helical" evidence="2">
    <location>
        <begin position="491"/>
        <end position="513"/>
    </location>
</feature>
<feature type="transmembrane region" description="Helical" evidence="2">
    <location>
        <begin position="417"/>
        <end position="439"/>
    </location>
</feature>
<feature type="transmembrane region" description="Helical" evidence="2">
    <location>
        <begin position="261"/>
        <end position="282"/>
    </location>
</feature>
<accession>A0A1H0F9C1</accession>
<reference evidence="3 4" key="1">
    <citation type="submission" date="2016-10" db="EMBL/GenBank/DDBJ databases">
        <authorList>
            <person name="de Groot N.N."/>
        </authorList>
    </citation>
    <scope>NUCLEOTIDE SEQUENCE [LARGE SCALE GENOMIC DNA]</scope>
    <source>
        <strain evidence="3 4">CGMCC 4.2022</strain>
    </source>
</reference>
<evidence type="ECO:0000313" key="4">
    <source>
        <dbReference type="Proteomes" id="UP000199341"/>
    </source>
</evidence>
<protein>
    <submittedName>
        <fullName evidence="3">ABC-2 type transport system permease protein</fullName>
    </submittedName>
</protein>
<dbReference type="Proteomes" id="UP000199341">
    <property type="component" value="Unassembled WGS sequence"/>
</dbReference>
<keyword evidence="2" id="KW-0812">Transmembrane</keyword>